<name>A0A0J1HG24_9GAMM</name>
<dbReference type="InterPro" id="IPR005119">
    <property type="entry name" value="LysR_subst-bd"/>
</dbReference>
<dbReference type="AlphaFoldDB" id="A0A0J1HG24"/>
<dbReference type="InterPro" id="IPR036388">
    <property type="entry name" value="WH-like_DNA-bd_sf"/>
</dbReference>
<dbReference type="InterPro" id="IPR000847">
    <property type="entry name" value="LysR_HTH_N"/>
</dbReference>
<evidence type="ECO:0000313" key="7">
    <source>
        <dbReference type="Proteomes" id="UP000035909"/>
    </source>
</evidence>
<keyword evidence="7" id="KW-1185">Reference proteome</keyword>
<dbReference type="Gene3D" id="3.40.190.10">
    <property type="entry name" value="Periplasmic binding protein-like II"/>
    <property type="match status" value="2"/>
</dbReference>
<comment type="similarity">
    <text evidence="1">Belongs to the LysR transcriptional regulatory family.</text>
</comment>
<dbReference type="PROSITE" id="PS50931">
    <property type="entry name" value="HTH_LYSR"/>
    <property type="match status" value="1"/>
</dbReference>
<accession>A0A0J1HG24</accession>
<comment type="caution">
    <text evidence="6">The sequence shown here is derived from an EMBL/GenBank/DDBJ whole genome shotgun (WGS) entry which is preliminary data.</text>
</comment>
<evidence type="ECO:0000256" key="3">
    <source>
        <dbReference type="ARBA" id="ARBA00023125"/>
    </source>
</evidence>
<organism evidence="6 7">
    <name type="scientific">Photobacterium ganghwense</name>
    <dbReference type="NCBI Taxonomy" id="320778"/>
    <lineage>
        <taxon>Bacteria</taxon>
        <taxon>Pseudomonadati</taxon>
        <taxon>Pseudomonadota</taxon>
        <taxon>Gammaproteobacteria</taxon>
        <taxon>Vibrionales</taxon>
        <taxon>Vibrionaceae</taxon>
        <taxon>Photobacterium</taxon>
    </lineage>
</organism>
<dbReference type="GO" id="GO:0043565">
    <property type="term" value="F:sequence-specific DNA binding"/>
    <property type="evidence" value="ECO:0007669"/>
    <property type="project" value="TreeGrafter"/>
</dbReference>
<evidence type="ECO:0000256" key="1">
    <source>
        <dbReference type="ARBA" id="ARBA00009437"/>
    </source>
</evidence>
<dbReference type="PATRIC" id="fig|320778.3.peg.1818"/>
<dbReference type="InterPro" id="IPR036390">
    <property type="entry name" value="WH_DNA-bd_sf"/>
</dbReference>
<keyword evidence="4" id="KW-0804">Transcription</keyword>
<dbReference type="InterPro" id="IPR058163">
    <property type="entry name" value="LysR-type_TF_proteobact-type"/>
</dbReference>
<dbReference type="SUPFAM" id="SSF53850">
    <property type="entry name" value="Periplasmic binding protein-like II"/>
    <property type="match status" value="1"/>
</dbReference>
<dbReference type="EMBL" id="LDOU01000006">
    <property type="protein sequence ID" value="KLV10534.1"/>
    <property type="molecule type" value="Genomic_DNA"/>
</dbReference>
<protein>
    <recommendedName>
        <fullName evidence="5">HTH lysR-type domain-containing protein</fullName>
    </recommendedName>
</protein>
<dbReference type="STRING" id="320778.ABT57_08380"/>
<dbReference type="GO" id="GO:0006351">
    <property type="term" value="P:DNA-templated transcription"/>
    <property type="evidence" value="ECO:0007669"/>
    <property type="project" value="TreeGrafter"/>
</dbReference>
<evidence type="ECO:0000259" key="5">
    <source>
        <dbReference type="PROSITE" id="PS50931"/>
    </source>
</evidence>
<evidence type="ECO:0000256" key="4">
    <source>
        <dbReference type="ARBA" id="ARBA00023163"/>
    </source>
</evidence>
<dbReference type="RefSeq" id="WP_047884699.1">
    <property type="nucleotide sequence ID" value="NZ_PYMI01000002.1"/>
</dbReference>
<sequence length="297" mass="33526">MKMPLKSIYYFEAVARLGSYSEAAKEMFVTHAAVISQIKGLEQWMGKKLVYRKQNRVTLTEDGIKFAAQLTDPFAQLRAAVADNRKRPVRNKLVIYSLPSLATCFLLPNIHAFKDRFPQIELELHYQLSGRDDHADIVLGFTDHALADSERVLFSGSTVPVCGRGYAAKISHFSPDQLNQYELLHDGDSQAWQRWYDRYASQLVAGVSKVNRGTVFSDFNMMRIAAMNNNGIALCPKALIAKELDSGELVQLSPLAGNRQRQYYLRMNGVRDEGEHVFTDWILELAQATVNSMSLSE</sequence>
<reference evidence="6 7" key="1">
    <citation type="submission" date="2015-05" db="EMBL/GenBank/DDBJ databases">
        <title>Photobacterium galathea sp. nov.</title>
        <authorList>
            <person name="Machado H."/>
            <person name="Gram L."/>
        </authorList>
    </citation>
    <scope>NUCLEOTIDE SEQUENCE [LARGE SCALE GENOMIC DNA]</scope>
    <source>
        <strain evidence="6 7">DSM 22954</strain>
    </source>
</reference>
<evidence type="ECO:0000313" key="6">
    <source>
        <dbReference type="EMBL" id="KLV10534.1"/>
    </source>
</evidence>
<evidence type="ECO:0000256" key="2">
    <source>
        <dbReference type="ARBA" id="ARBA00023015"/>
    </source>
</evidence>
<dbReference type="PANTHER" id="PTHR30537">
    <property type="entry name" value="HTH-TYPE TRANSCRIPTIONAL REGULATOR"/>
    <property type="match status" value="1"/>
</dbReference>
<dbReference type="PANTHER" id="PTHR30537:SF32">
    <property type="entry name" value="HTH-TYPE TRANSCRIPTIONAL REGULATOR DSDC"/>
    <property type="match status" value="1"/>
</dbReference>
<feature type="domain" description="HTH lysR-type" evidence="5">
    <location>
        <begin position="3"/>
        <end position="60"/>
    </location>
</feature>
<dbReference type="SUPFAM" id="SSF46785">
    <property type="entry name" value="Winged helix' DNA-binding domain"/>
    <property type="match status" value="1"/>
</dbReference>
<keyword evidence="2" id="KW-0805">Transcription regulation</keyword>
<dbReference type="Gene3D" id="1.10.10.10">
    <property type="entry name" value="Winged helix-like DNA-binding domain superfamily/Winged helix DNA-binding domain"/>
    <property type="match status" value="1"/>
</dbReference>
<gene>
    <name evidence="6" type="ORF">ABT57_08380</name>
</gene>
<keyword evidence="3" id="KW-0238">DNA-binding</keyword>
<proteinExistence type="inferred from homology"/>
<dbReference type="Pfam" id="PF00126">
    <property type="entry name" value="HTH_1"/>
    <property type="match status" value="1"/>
</dbReference>
<dbReference type="Pfam" id="PF03466">
    <property type="entry name" value="LysR_substrate"/>
    <property type="match status" value="1"/>
</dbReference>
<dbReference type="GO" id="GO:0003700">
    <property type="term" value="F:DNA-binding transcription factor activity"/>
    <property type="evidence" value="ECO:0007669"/>
    <property type="project" value="InterPro"/>
</dbReference>
<dbReference type="Proteomes" id="UP000035909">
    <property type="component" value="Unassembled WGS sequence"/>
</dbReference>